<dbReference type="Gene3D" id="3.40.50.720">
    <property type="entry name" value="NAD(P)-binding Rossmann-like Domain"/>
    <property type="match status" value="1"/>
</dbReference>
<accession>A0A6A5KLY4</accession>
<dbReference type="PANTHER" id="PTHR45348:SF5">
    <property type="entry name" value="OXIDOREDUCTASE, PUTATIVE (AFU_ORTHOLOGUE AFUA_8G01420)-RELATED"/>
    <property type="match status" value="1"/>
</dbReference>
<dbReference type="SUPFAM" id="SSF51735">
    <property type="entry name" value="NAD(P)-binding Rossmann-fold domains"/>
    <property type="match status" value="1"/>
</dbReference>
<dbReference type="InterPro" id="IPR013154">
    <property type="entry name" value="ADH-like_N"/>
</dbReference>
<dbReference type="InterPro" id="IPR011032">
    <property type="entry name" value="GroES-like_sf"/>
</dbReference>
<evidence type="ECO:0000256" key="2">
    <source>
        <dbReference type="ARBA" id="ARBA00011245"/>
    </source>
</evidence>
<evidence type="ECO:0000256" key="3">
    <source>
        <dbReference type="ARBA" id="ARBA00023002"/>
    </source>
</evidence>
<dbReference type="Proteomes" id="UP000800040">
    <property type="component" value="Unassembled WGS sequence"/>
</dbReference>
<dbReference type="InterPro" id="IPR047122">
    <property type="entry name" value="Trans-enoyl_RdTase-like"/>
</dbReference>
<reference evidence="6" key="1">
    <citation type="submission" date="2020-01" db="EMBL/GenBank/DDBJ databases">
        <authorList>
            <consortium name="DOE Joint Genome Institute"/>
            <person name="Haridas S."/>
            <person name="Albert R."/>
            <person name="Binder M."/>
            <person name="Bloem J."/>
            <person name="Labutti K."/>
            <person name="Salamov A."/>
            <person name="Andreopoulos B."/>
            <person name="Baker S.E."/>
            <person name="Barry K."/>
            <person name="Bills G."/>
            <person name="Bluhm B.H."/>
            <person name="Cannon C."/>
            <person name="Castanera R."/>
            <person name="Culley D.E."/>
            <person name="Daum C."/>
            <person name="Ezra D."/>
            <person name="Gonzalez J.B."/>
            <person name="Henrissat B."/>
            <person name="Kuo A."/>
            <person name="Liang C."/>
            <person name="Lipzen A."/>
            <person name="Lutzoni F."/>
            <person name="Magnuson J."/>
            <person name="Mondo S."/>
            <person name="Nolan M."/>
            <person name="Ohm R."/>
            <person name="Pangilinan J."/>
            <person name="Park H.-J."/>
            <person name="Ramirez L."/>
            <person name="Alfaro M."/>
            <person name="Sun H."/>
            <person name="Tritt A."/>
            <person name="Yoshinaga Y."/>
            <person name="Zwiers L.-H."/>
            <person name="Turgeon B.G."/>
            <person name="Goodwin S.B."/>
            <person name="Spatafora J.W."/>
            <person name="Crous P.W."/>
            <person name="Grigoriev I.V."/>
        </authorList>
    </citation>
    <scope>NUCLEOTIDE SEQUENCE</scope>
    <source>
        <strain evidence="6">P77</strain>
    </source>
</reference>
<feature type="region of interest" description="Disordered" evidence="4">
    <location>
        <begin position="1"/>
        <end position="35"/>
    </location>
</feature>
<dbReference type="GO" id="GO:0016651">
    <property type="term" value="F:oxidoreductase activity, acting on NAD(P)H"/>
    <property type="evidence" value="ECO:0007669"/>
    <property type="project" value="InterPro"/>
</dbReference>
<keyword evidence="7" id="KW-1185">Reference proteome</keyword>
<evidence type="ECO:0000256" key="1">
    <source>
        <dbReference type="ARBA" id="ARBA00008072"/>
    </source>
</evidence>
<organism evidence="6 7">
    <name type="scientific">Decorospora gaudefroyi</name>
    <dbReference type="NCBI Taxonomy" id="184978"/>
    <lineage>
        <taxon>Eukaryota</taxon>
        <taxon>Fungi</taxon>
        <taxon>Dikarya</taxon>
        <taxon>Ascomycota</taxon>
        <taxon>Pezizomycotina</taxon>
        <taxon>Dothideomycetes</taxon>
        <taxon>Pleosporomycetidae</taxon>
        <taxon>Pleosporales</taxon>
        <taxon>Pleosporineae</taxon>
        <taxon>Pleosporaceae</taxon>
        <taxon>Decorospora</taxon>
    </lineage>
</organism>
<dbReference type="AlphaFoldDB" id="A0A6A5KLY4"/>
<dbReference type="OrthoDB" id="3233595at2759"/>
<evidence type="ECO:0000256" key="4">
    <source>
        <dbReference type="SAM" id="MobiDB-lite"/>
    </source>
</evidence>
<dbReference type="Pfam" id="PF08240">
    <property type="entry name" value="ADH_N"/>
    <property type="match status" value="1"/>
</dbReference>
<evidence type="ECO:0000313" key="7">
    <source>
        <dbReference type="Proteomes" id="UP000800040"/>
    </source>
</evidence>
<dbReference type="InterPro" id="IPR020843">
    <property type="entry name" value="ER"/>
</dbReference>
<dbReference type="Gene3D" id="3.90.180.10">
    <property type="entry name" value="Medium-chain alcohol dehydrogenases, catalytic domain"/>
    <property type="match status" value="1"/>
</dbReference>
<dbReference type="SMART" id="SM00829">
    <property type="entry name" value="PKS_ER"/>
    <property type="match status" value="1"/>
</dbReference>
<sequence>MSINYLPTKPPTPSPKKKPPTQTPPNPLTRPSRKIPAYNLRPNFNTGDDLAGTIHSVGSKIYEFRPGDRVATFHEMMTPGGSFAEYAIGCQHTTFHLPPNVSYEAGATLPLAAMTAAIGLHLRLGLPHPWTPVPDGQKTPLLVYGGASAVGAYAIQLASLANLHPIIAIAGRGATFVEGLIDRGKGDTIVDYRNGDERLIQDIRSALGDSKLRYAFDAVSEKGSYRNICKVLERTGRLTLVLPVKEEGVDSGIPESVDRSVTMVGEAHKGDKEFAYVMFKYMVRGLAQGWFRAHPFEVVEGGLETGVEKGLRWLQEGRNSGCKYVFRIGDA</sequence>
<gene>
    <name evidence="6" type="ORF">BDW02DRAFT_566390</name>
</gene>
<evidence type="ECO:0000259" key="5">
    <source>
        <dbReference type="SMART" id="SM00829"/>
    </source>
</evidence>
<name>A0A6A5KLY4_9PLEO</name>
<dbReference type="InterPro" id="IPR036291">
    <property type="entry name" value="NAD(P)-bd_dom_sf"/>
</dbReference>
<dbReference type="CDD" id="cd08249">
    <property type="entry name" value="enoyl_reductase_like"/>
    <property type="match status" value="1"/>
</dbReference>
<dbReference type="EMBL" id="ML975265">
    <property type="protein sequence ID" value="KAF1837140.1"/>
    <property type="molecule type" value="Genomic_DNA"/>
</dbReference>
<feature type="domain" description="Enoyl reductase (ER)" evidence="5">
    <location>
        <begin position="23"/>
        <end position="326"/>
    </location>
</feature>
<keyword evidence="3" id="KW-0560">Oxidoreductase</keyword>
<comment type="similarity">
    <text evidence="1">Belongs to the zinc-containing alcohol dehydrogenase family.</text>
</comment>
<comment type="subunit">
    <text evidence="2">Monomer.</text>
</comment>
<dbReference type="SUPFAM" id="SSF50129">
    <property type="entry name" value="GroES-like"/>
    <property type="match status" value="1"/>
</dbReference>
<evidence type="ECO:0000313" key="6">
    <source>
        <dbReference type="EMBL" id="KAF1837140.1"/>
    </source>
</evidence>
<protein>
    <recommendedName>
        <fullName evidence="5">Enoyl reductase (ER) domain-containing protein</fullName>
    </recommendedName>
</protein>
<proteinExistence type="inferred from homology"/>
<dbReference type="PANTHER" id="PTHR45348">
    <property type="entry name" value="HYPOTHETICAL OXIDOREDUCTASE (EUROFUNG)"/>
    <property type="match status" value="1"/>
</dbReference>